<dbReference type="STRING" id="1077348.A0A2G8RVB8"/>
<dbReference type="CDD" id="cd00024">
    <property type="entry name" value="CD_CSD"/>
    <property type="match status" value="1"/>
</dbReference>
<dbReference type="InterPro" id="IPR050951">
    <property type="entry name" value="Retrovirus_Pol_polyprotein"/>
</dbReference>
<dbReference type="Gene3D" id="3.30.420.10">
    <property type="entry name" value="Ribonuclease H-like superfamily/Ribonuclease H"/>
    <property type="match status" value="1"/>
</dbReference>
<dbReference type="InterPro" id="IPR016197">
    <property type="entry name" value="Chromo-like_dom_sf"/>
</dbReference>
<reference evidence="19 20" key="1">
    <citation type="journal article" date="2015" name="Sci. Rep.">
        <title>Chromosome-level genome map provides insights into diverse defense mechanisms in the medicinal fungus Ganoderma sinense.</title>
        <authorList>
            <person name="Zhu Y."/>
            <person name="Xu J."/>
            <person name="Sun C."/>
            <person name="Zhou S."/>
            <person name="Xu H."/>
            <person name="Nelson D.R."/>
            <person name="Qian J."/>
            <person name="Song J."/>
            <person name="Luo H."/>
            <person name="Xiang L."/>
            <person name="Li Y."/>
            <person name="Xu Z."/>
            <person name="Ji A."/>
            <person name="Wang L."/>
            <person name="Lu S."/>
            <person name="Hayward A."/>
            <person name="Sun W."/>
            <person name="Li X."/>
            <person name="Schwartz D.C."/>
            <person name="Wang Y."/>
            <person name="Chen S."/>
        </authorList>
    </citation>
    <scope>NUCLEOTIDE SEQUENCE [LARGE SCALE GENOMIC DNA]</scope>
    <source>
        <strain evidence="19 20">ZZ0214-1</strain>
    </source>
</reference>
<dbReference type="FunFam" id="1.10.340.70:FF:000001">
    <property type="entry name" value="Retrovirus-related Pol polyprotein from transposon gypsy-like Protein"/>
    <property type="match status" value="1"/>
</dbReference>
<dbReference type="InterPro" id="IPR001584">
    <property type="entry name" value="Integrase_cat-core"/>
</dbReference>
<dbReference type="PROSITE" id="PS50994">
    <property type="entry name" value="INTEGRASE"/>
    <property type="match status" value="1"/>
</dbReference>
<dbReference type="SUPFAM" id="SSF53098">
    <property type="entry name" value="Ribonuclease H-like"/>
    <property type="match status" value="1"/>
</dbReference>
<dbReference type="SMART" id="SM00298">
    <property type="entry name" value="CHROMO"/>
    <property type="match status" value="1"/>
</dbReference>
<dbReference type="InterPro" id="IPR000953">
    <property type="entry name" value="Chromo/chromo_shadow_dom"/>
</dbReference>
<dbReference type="GO" id="GO:0006338">
    <property type="term" value="P:chromatin remodeling"/>
    <property type="evidence" value="ECO:0007669"/>
    <property type="project" value="UniProtKB-ARBA"/>
</dbReference>
<organism evidence="19 20">
    <name type="scientific">Ganoderma sinense ZZ0214-1</name>
    <dbReference type="NCBI Taxonomy" id="1077348"/>
    <lineage>
        <taxon>Eukaryota</taxon>
        <taxon>Fungi</taxon>
        <taxon>Dikarya</taxon>
        <taxon>Basidiomycota</taxon>
        <taxon>Agaricomycotina</taxon>
        <taxon>Agaricomycetes</taxon>
        <taxon>Polyporales</taxon>
        <taxon>Polyporaceae</taxon>
        <taxon>Ganoderma</taxon>
    </lineage>
</organism>
<dbReference type="GO" id="GO:0003887">
    <property type="term" value="F:DNA-directed DNA polymerase activity"/>
    <property type="evidence" value="ECO:0007669"/>
    <property type="project" value="UniProtKB-KW"/>
</dbReference>
<name>A0A2G8RVB8_9APHY</name>
<evidence type="ECO:0000256" key="9">
    <source>
        <dbReference type="ARBA" id="ARBA00022842"/>
    </source>
</evidence>
<keyword evidence="14" id="KW-0238">DNA-binding</keyword>
<keyword evidence="20" id="KW-1185">Reference proteome</keyword>
<dbReference type="GO" id="GO:0004519">
    <property type="term" value="F:endonuclease activity"/>
    <property type="evidence" value="ECO:0007669"/>
    <property type="project" value="UniProtKB-KW"/>
</dbReference>
<dbReference type="PANTHER" id="PTHR37984">
    <property type="entry name" value="PROTEIN CBG26694"/>
    <property type="match status" value="1"/>
</dbReference>
<evidence type="ECO:0000256" key="6">
    <source>
        <dbReference type="ARBA" id="ARBA00022750"/>
    </source>
</evidence>
<dbReference type="Gene3D" id="2.40.50.40">
    <property type="match status" value="1"/>
</dbReference>
<dbReference type="Proteomes" id="UP000230002">
    <property type="component" value="Unassembled WGS sequence"/>
</dbReference>
<evidence type="ECO:0000256" key="14">
    <source>
        <dbReference type="ARBA" id="ARBA00023125"/>
    </source>
</evidence>
<feature type="compositionally biased region" description="Low complexity" evidence="16">
    <location>
        <begin position="649"/>
        <end position="664"/>
    </location>
</feature>
<dbReference type="GO" id="GO:0003723">
    <property type="term" value="F:RNA binding"/>
    <property type="evidence" value="ECO:0007669"/>
    <property type="project" value="UniProtKB-KW"/>
</dbReference>
<evidence type="ECO:0000256" key="16">
    <source>
        <dbReference type="SAM" id="MobiDB-lite"/>
    </source>
</evidence>
<keyword evidence="4" id="KW-0540">Nuclease</keyword>
<dbReference type="Pfam" id="PF17917">
    <property type="entry name" value="RT_RNaseH"/>
    <property type="match status" value="1"/>
</dbReference>
<keyword evidence="11" id="KW-0229">DNA integration</keyword>
<keyword evidence="9" id="KW-0460">Magnesium</keyword>
<dbReference type="AlphaFoldDB" id="A0A2G8RVB8"/>
<dbReference type="SUPFAM" id="SSF54160">
    <property type="entry name" value="Chromo domain-like"/>
    <property type="match status" value="1"/>
</dbReference>
<evidence type="ECO:0000256" key="3">
    <source>
        <dbReference type="ARBA" id="ARBA00022695"/>
    </source>
</evidence>
<dbReference type="InterPro" id="IPR036397">
    <property type="entry name" value="RNaseH_sf"/>
</dbReference>
<keyword evidence="1" id="KW-0645">Protease</keyword>
<keyword evidence="5" id="KW-0479">Metal-binding</keyword>
<evidence type="ECO:0000313" key="20">
    <source>
        <dbReference type="Proteomes" id="UP000230002"/>
    </source>
</evidence>
<dbReference type="PROSITE" id="PS50013">
    <property type="entry name" value="CHROMO_2"/>
    <property type="match status" value="1"/>
</dbReference>
<dbReference type="InterPro" id="IPR041373">
    <property type="entry name" value="RT_RNaseH"/>
</dbReference>
<feature type="region of interest" description="Disordered" evidence="16">
    <location>
        <begin position="599"/>
        <end position="717"/>
    </location>
</feature>
<keyword evidence="12" id="KW-0695">RNA-directed DNA polymerase</keyword>
<dbReference type="InterPro" id="IPR056924">
    <property type="entry name" value="SH3_Tf2-1"/>
</dbReference>
<accession>A0A2G8RVB8</accession>
<comment type="caution">
    <text evidence="19">The sequence shown here is derived from an EMBL/GenBank/DDBJ whole genome shotgun (WGS) entry which is preliminary data.</text>
</comment>
<evidence type="ECO:0000256" key="2">
    <source>
        <dbReference type="ARBA" id="ARBA00022679"/>
    </source>
</evidence>
<feature type="domain" description="Integrase catalytic" evidence="18">
    <location>
        <begin position="246"/>
        <end position="405"/>
    </location>
</feature>
<evidence type="ECO:0000313" key="19">
    <source>
        <dbReference type="EMBL" id="PIL25460.1"/>
    </source>
</evidence>
<dbReference type="PANTHER" id="PTHR37984:SF15">
    <property type="entry name" value="INTEGRASE CATALYTIC DOMAIN-CONTAINING PROTEIN"/>
    <property type="match status" value="1"/>
</dbReference>
<dbReference type="GO" id="GO:0004190">
    <property type="term" value="F:aspartic-type endopeptidase activity"/>
    <property type="evidence" value="ECO:0007669"/>
    <property type="project" value="UniProtKB-KW"/>
</dbReference>
<keyword evidence="7" id="KW-0255">Endonuclease</keyword>
<keyword evidence="3" id="KW-0548">Nucleotidyltransferase</keyword>
<dbReference type="Pfam" id="PF24626">
    <property type="entry name" value="SH3_Tf2-1"/>
    <property type="match status" value="1"/>
</dbReference>
<proteinExistence type="predicted"/>
<keyword evidence="10" id="KW-0694">RNA-binding</keyword>
<protein>
    <submittedName>
        <fullName evidence="19">Uncharacterized protein</fullName>
    </submittedName>
</protein>
<evidence type="ECO:0000256" key="7">
    <source>
        <dbReference type="ARBA" id="ARBA00022759"/>
    </source>
</evidence>
<evidence type="ECO:0000256" key="11">
    <source>
        <dbReference type="ARBA" id="ARBA00022908"/>
    </source>
</evidence>
<evidence type="ECO:0000256" key="10">
    <source>
        <dbReference type="ARBA" id="ARBA00022884"/>
    </source>
</evidence>
<evidence type="ECO:0000259" key="17">
    <source>
        <dbReference type="PROSITE" id="PS50013"/>
    </source>
</evidence>
<dbReference type="Gene3D" id="1.10.340.70">
    <property type="match status" value="1"/>
</dbReference>
<keyword evidence="15" id="KW-0233">DNA recombination</keyword>
<dbReference type="GO" id="GO:0046872">
    <property type="term" value="F:metal ion binding"/>
    <property type="evidence" value="ECO:0007669"/>
    <property type="project" value="UniProtKB-KW"/>
</dbReference>
<keyword evidence="2" id="KW-0808">Transferase</keyword>
<gene>
    <name evidence="19" type="ORF">GSI_13350</name>
</gene>
<evidence type="ECO:0000256" key="8">
    <source>
        <dbReference type="ARBA" id="ARBA00022801"/>
    </source>
</evidence>
<evidence type="ECO:0000256" key="1">
    <source>
        <dbReference type="ARBA" id="ARBA00022670"/>
    </source>
</evidence>
<dbReference type="FunFam" id="3.30.420.10:FF:000032">
    <property type="entry name" value="Retrovirus-related Pol polyprotein from transposon 297-like Protein"/>
    <property type="match status" value="1"/>
</dbReference>
<dbReference type="GO" id="GO:0006310">
    <property type="term" value="P:DNA recombination"/>
    <property type="evidence" value="ECO:0007669"/>
    <property type="project" value="UniProtKB-KW"/>
</dbReference>
<dbReference type="InterPro" id="IPR012337">
    <property type="entry name" value="RNaseH-like_sf"/>
</dbReference>
<keyword evidence="13" id="KW-0239">DNA-directed DNA polymerase</keyword>
<sequence>MRAWLIGTRDPVTVVSDHKNLEYFMSSRLLNRCQARWSIFLSEFNFRLDYAPGLRNPADAPSRCADFAPQKGDEVVEENFRALLTPSHTERLWRKKSPTTWPQQASSFASIRASSVAPVVISAFTELSVDRSDFKKCLASAVQANPEWRDVVSRGDSKFRSEGNVVYYDGRLYVPHSLQSEVVRFYHDSARSGHFGREHTLELVKRDFSWPGLQTYVRKYVQGCDTCSRIKAPRHKPFGLLRPLEIPDRPWKGITMDMIVKLPGLHGYDSIWVVCDRLTRYAHFVPCNESMDAPALAWLFFDRIFRHHGMPESIVSDRGMTFVSQFWNTLTSLLRTELKFSTAHHPQTDGLTERTNQTLECYLRAYVSSQQDDWVDYLPLAEFAFNNHVSSSTGKSPFFANLSYHPTFNPLITPTATVPAANDMAQRLSRLHVELQAQLRAAQNTQSRYYNEHVKDAPKFKPGQLVWLLRRHIKSIRPSDKLDHRRLGPFPVHHAISDVAYKLQLPTYLSRLHPVFHVSLLKPYYDTTASLPHSDPVPFPISEDSPAPAIHTILDCRKLGQRYEYLVHWRDLPQDEDSWVPITDIPSTTNELLERFHRRHTRAPRPPTSLLLRPSNPKPHTSTPSAFSNANNSSAPPMSSVQVPPPAPSTSSAPAKPSSSEAVPAAPPAMPSVPRAAPRTPSPKLPRRVDPRVWYEPPAETTTRSKRVVHPPDRLNL</sequence>
<evidence type="ECO:0000256" key="12">
    <source>
        <dbReference type="ARBA" id="ARBA00022918"/>
    </source>
</evidence>
<evidence type="ECO:0000256" key="5">
    <source>
        <dbReference type="ARBA" id="ARBA00022723"/>
    </source>
</evidence>
<dbReference type="InterPro" id="IPR023780">
    <property type="entry name" value="Chromo_domain"/>
</dbReference>
<dbReference type="Pfam" id="PF17921">
    <property type="entry name" value="Integrase_H2C2"/>
    <property type="match status" value="1"/>
</dbReference>
<evidence type="ECO:0000256" key="4">
    <source>
        <dbReference type="ARBA" id="ARBA00022722"/>
    </source>
</evidence>
<evidence type="ECO:0000256" key="15">
    <source>
        <dbReference type="ARBA" id="ARBA00023172"/>
    </source>
</evidence>
<dbReference type="GO" id="GO:0003677">
    <property type="term" value="F:DNA binding"/>
    <property type="evidence" value="ECO:0007669"/>
    <property type="project" value="UniProtKB-KW"/>
</dbReference>
<dbReference type="GO" id="GO:0005634">
    <property type="term" value="C:nucleus"/>
    <property type="evidence" value="ECO:0007669"/>
    <property type="project" value="UniProtKB-ARBA"/>
</dbReference>
<evidence type="ECO:0000259" key="18">
    <source>
        <dbReference type="PROSITE" id="PS50994"/>
    </source>
</evidence>
<dbReference type="GO" id="GO:0003964">
    <property type="term" value="F:RNA-directed DNA polymerase activity"/>
    <property type="evidence" value="ECO:0007669"/>
    <property type="project" value="UniProtKB-KW"/>
</dbReference>
<keyword evidence="8" id="KW-0378">Hydrolase</keyword>
<dbReference type="EMBL" id="AYKW01000056">
    <property type="protein sequence ID" value="PIL25460.1"/>
    <property type="molecule type" value="Genomic_DNA"/>
</dbReference>
<dbReference type="GO" id="GO:0015074">
    <property type="term" value="P:DNA integration"/>
    <property type="evidence" value="ECO:0007669"/>
    <property type="project" value="UniProtKB-KW"/>
</dbReference>
<dbReference type="OrthoDB" id="2758353at2759"/>
<dbReference type="Pfam" id="PF00385">
    <property type="entry name" value="Chromo"/>
    <property type="match status" value="1"/>
</dbReference>
<feature type="compositionally biased region" description="Low complexity" evidence="16">
    <location>
        <begin position="622"/>
        <end position="642"/>
    </location>
</feature>
<dbReference type="InterPro" id="IPR041588">
    <property type="entry name" value="Integrase_H2C2"/>
</dbReference>
<keyword evidence="6" id="KW-0064">Aspartyl protease</keyword>
<dbReference type="GO" id="GO:0006508">
    <property type="term" value="P:proteolysis"/>
    <property type="evidence" value="ECO:0007669"/>
    <property type="project" value="UniProtKB-KW"/>
</dbReference>
<feature type="domain" description="Chromo" evidence="17">
    <location>
        <begin position="548"/>
        <end position="608"/>
    </location>
</feature>
<evidence type="ECO:0000256" key="13">
    <source>
        <dbReference type="ARBA" id="ARBA00022932"/>
    </source>
</evidence>